<gene>
    <name evidence="2" type="ORF">SAMN02745941_02837</name>
</gene>
<keyword evidence="1" id="KW-0472">Membrane</keyword>
<organism evidence="2 3">
    <name type="scientific">Clostridium intestinale DSM 6191</name>
    <dbReference type="NCBI Taxonomy" id="1121320"/>
    <lineage>
        <taxon>Bacteria</taxon>
        <taxon>Bacillati</taxon>
        <taxon>Bacillota</taxon>
        <taxon>Clostridia</taxon>
        <taxon>Eubacteriales</taxon>
        <taxon>Clostridiaceae</taxon>
        <taxon>Clostridium</taxon>
    </lineage>
</organism>
<keyword evidence="1" id="KW-0812">Transmembrane</keyword>
<dbReference type="RefSeq" id="WP_073020403.1">
    <property type="nucleotide sequence ID" value="NZ_FQXU01000008.1"/>
</dbReference>
<proteinExistence type="predicted"/>
<feature type="transmembrane region" description="Helical" evidence="1">
    <location>
        <begin position="61"/>
        <end position="80"/>
    </location>
</feature>
<accession>A0A1M5ZDS9</accession>
<evidence type="ECO:0000313" key="3">
    <source>
        <dbReference type="Proteomes" id="UP000184241"/>
    </source>
</evidence>
<reference evidence="2 3" key="1">
    <citation type="submission" date="2016-11" db="EMBL/GenBank/DDBJ databases">
        <authorList>
            <person name="Jaros S."/>
            <person name="Januszkiewicz K."/>
            <person name="Wedrychowicz H."/>
        </authorList>
    </citation>
    <scope>NUCLEOTIDE SEQUENCE [LARGE SCALE GENOMIC DNA]</scope>
    <source>
        <strain evidence="2 3">DSM 6191</strain>
    </source>
</reference>
<protein>
    <submittedName>
        <fullName evidence="2">Uncharacterized protein</fullName>
    </submittedName>
</protein>
<keyword evidence="1" id="KW-1133">Transmembrane helix</keyword>
<dbReference type="AlphaFoldDB" id="A0A1M5ZDS9"/>
<dbReference type="EMBL" id="FQXU01000008">
    <property type="protein sequence ID" value="SHI22342.1"/>
    <property type="molecule type" value="Genomic_DNA"/>
</dbReference>
<dbReference type="Proteomes" id="UP000184241">
    <property type="component" value="Unassembled WGS sequence"/>
</dbReference>
<name>A0A1M5ZDS9_9CLOT</name>
<evidence type="ECO:0000256" key="1">
    <source>
        <dbReference type="SAM" id="Phobius"/>
    </source>
</evidence>
<feature type="transmembrane region" description="Helical" evidence="1">
    <location>
        <begin position="33"/>
        <end position="49"/>
    </location>
</feature>
<sequence>MEKLSRVLDLFIIVISSIVNILCMIAITKNPVYGLASIMILYSIFHFIKQKYLKMKFKMETFAMALVIPLLILSVLIAKYRG</sequence>
<feature type="transmembrane region" description="Helical" evidence="1">
    <location>
        <begin position="7"/>
        <end position="27"/>
    </location>
</feature>
<evidence type="ECO:0000313" key="2">
    <source>
        <dbReference type="EMBL" id="SHI22342.1"/>
    </source>
</evidence>